<keyword evidence="1" id="KW-0812">Transmembrane</keyword>
<proteinExistence type="predicted"/>
<dbReference type="EMBL" id="CP000667">
    <property type="protein sequence ID" value="ABP53381.1"/>
    <property type="molecule type" value="Genomic_DNA"/>
</dbReference>
<feature type="transmembrane region" description="Helical" evidence="1">
    <location>
        <begin position="97"/>
        <end position="119"/>
    </location>
</feature>
<dbReference type="Proteomes" id="UP000000235">
    <property type="component" value="Chromosome"/>
</dbReference>
<accession>A4X3D1</accession>
<feature type="transmembrane region" description="Helical" evidence="1">
    <location>
        <begin position="161"/>
        <end position="183"/>
    </location>
</feature>
<dbReference type="AlphaFoldDB" id="A4X3D1"/>
<feature type="transmembrane region" description="Helical" evidence="1">
    <location>
        <begin position="131"/>
        <end position="155"/>
    </location>
</feature>
<evidence type="ECO:0000313" key="2">
    <source>
        <dbReference type="EMBL" id="ABP53381.1"/>
    </source>
</evidence>
<dbReference type="PATRIC" id="fig|369723.5.peg.922"/>
<protein>
    <submittedName>
        <fullName evidence="2">Uncharacterized protein</fullName>
    </submittedName>
</protein>
<dbReference type="HOGENOM" id="CLU_1444830_0_0_11"/>
<reference evidence="3" key="1">
    <citation type="journal article" date="2007" name="Proc. Natl. Acad. Sci. U.S.A.">
        <title>Genome sequencing reveals complex secondary metabolome in the marine actinomycete Salinispora tropica.</title>
        <authorList>
            <person name="Udwary D.W."/>
            <person name="Zeigler L."/>
            <person name="Asolkar R.N."/>
            <person name="Singan V."/>
            <person name="Lapidus A."/>
            <person name="Fenical W."/>
            <person name="Jensen P.R."/>
            <person name="Moore B.S."/>
        </authorList>
    </citation>
    <scope>NUCLEOTIDE SEQUENCE [LARGE SCALE GENOMIC DNA]</scope>
    <source>
        <strain evidence="3">ATCC BAA-916 / DSM 44818 / CNB-440</strain>
    </source>
</reference>
<gene>
    <name evidence="2" type="ordered locus">Strop_0904</name>
</gene>
<evidence type="ECO:0000256" key="1">
    <source>
        <dbReference type="SAM" id="Phobius"/>
    </source>
</evidence>
<evidence type="ECO:0000313" key="3">
    <source>
        <dbReference type="Proteomes" id="UP000000235"/>
    </source>
</evidence>
<feature type="transmembrane region" description="Helical" evidence="1">
    <location>
        <begin position="20"/>
        <end position="40"/>
    </location>
</feature>
<dbReference type="eggNOG" id="ENOG5033ATF">
    <property type="taxonomic scope" value="Bacteria"/>
</dbReference>
<dbReference type="STRING" id="369723.Strop_0904"/>
<name>A4X3D1_SALTO</name>
<keyword evidence="3" id="KW-1185">Reference proteome</keyword>
<sequence>MSAVAVRIRAARRAVTRITLLPLLLRAGIFLSALAGLLLAYPVEVLRGQLLLVAPVVALLPAVGPRRIWPTVVALVTVGGWVLAIDGYDRPVALWRLLAVAAALYLNHTLCALVAVVPYDAVVDPALVLRWLLRAVAVLLGTMVLGVLLVELAGIGGEQGLLVVTMAGLVVAVLVPALLGWLLRRR</sequence>
<keyword evidence="1" id="KW-0472">Membrane</keyword>
<dbReference type="RefSeq" id="WP_011904815.1">
    <property type="nucleotide sequence ID" value="NC_009380.1"/>
</dbReference>
<dbReference type="KEGG" id="stp:Strop_0904"/>
<keyword evidence="1" id="KW-1133">Transmembrane helix</keyword>
<organism evidence="2 3">
    <name type="scientific">Salinispora tropica (strain ATCC BAA-916 / DSM 44818 / JCM 13857 / NBRC 105044 / CNB-440)</name>
    <dbReference type="NCBI Taxonomy" id="369723"/>
    <lineage>
        <taxon>Bacteria</taxon>
        <taxon>Bacillati</taxon>
        <taxon>Actinomycetota</taxon>
        <taxon>Actinomycetes</taxon>
        <taxon>Micromonosporales</taxon>
        <taxon>Micromonosporaceae</taxon>
        <taxon>Salinispora</taxon>
    </lineage>
</organism>
<feature type="transmembrane region" description="Helical" evidence="1">
    <location>
        <begin position="68"/>
        <end position="85"/>
    </location>
</feature>